<dbReference type="PANTHER" id="PTHR42085">
    <property type="entry name" value="F-BOX DOMAIN-CONTAINING PROTEIN"/>
    <property type="match status" value="1"/>
</dbReference>
<gene>
    <name evidence="1" type="ORF">P171DRAFT_474905</name>
</gene>
<dbReference type="PANTHER" id="PTHR42085:SF1">
    <property type="entry name" value="F-BOX DOMAIN-CONTAINING PROTEIN"/>
    <property type="match status" value="1"/>
</dbReference>
<keyword evidence="2" id="KW-1185">Reference proteome</keyword>
<organism evidence="1 2">
    <name type="scientific">Karstenula rhodostoma CBS 690.94</name>
    <dbReference type="NCBI Taxonomy" id="1392251"/>
    <lineage>
        <taxon>Eukaryota</taxon>
        <taxon>Fungi</taxon>
        <taxon>Dikarya</taxon>
        <taxon>Ascomycota</taxon>
        <taxon>Pezizomycotina</taxon>
        <taxon>Dothideomycetes</taxon>
        <taxon>Pleosporomycetidae</taxon>
        <taxon>Pleosporales</taxon>
        <taxon>Massarineae</taxon>
        <taxon>Didymosphaeriaceae</taxon>
        <taxon>Karstenula</taxon>
    </lineage>
</organism>
<name>A0A9P4PCN9_9PLEO</name>
<dbReference type="Proteomes" id="UP000799764">
    <property type="component" value="Unassembled WGS sequence"/>
</dbReference>
<accession>A0A9P4PCN9</accession>
<evidence type="ECO:0000313" key="1">
    <source>
        <dbReference type="EMBL" id="KAF2442585.1"/>
    </source>
</evidence>
<protein>
    <submittedName>
        <fullName evidence="1">Uncharacterized protein</fullName>
    </submittedName>
</protein>
<comment type="caution">
    <text evidence="1">The sequence shown here is derived from an EMBL/GenBank/DDBJ whole genome shotgun (WGS) entry which is preliminary data.</text>
</comment>
<dbReference type="EMBL" id="MU001504">
    <property type="protein sequence ID" value="KAF2442585.1"/>
    <property type="molecule type" value="Genomic_DNA"/>
</dbReference>
<dbReference type="AlphaFoldDB" id="A0A9P4PCN9"/>
<reference evidence="1" key="1">
    <citation type="journal article" date="2020" name="Stud. Mycol.">
        <title>101 Dothideomycetes genomes: a test case for predicting lifestyles and emergence of pathogens.</title>
        <authorList>
            <person name="Haridas S."/>
            <person name="Albert R."/>
            <person name="Binder M."/>
            <person name="Bloem J."/>
            <person name="Labutti K."/>
            <person name="Salamov A."/>
            <person name="Andreopoulos B."/>
            <person name="Baker S."/>
            <person name="Barry K."/>
            <person name="Bills G."/>
            <person name="Bluhm B."/>
            <person name="Cannon C."/>
            <person name="Castanera R."/>
            <person name="Culley D."/>
            <person name="Daum C."/>
            <person name="Ezra D."/>
            <person name="Gonzalez J."/>
            <person name="Henrissat B."/>
            <person name="Kuo A."/>
            <person name="Liang C."/>
            <person name="Lipzen A."/>
            <person name="Lutzoni F."/>
            <person name="Magnuson J."/>
            <person name="Mondo S."/>
            <person name="Nolan M."/>
            <person name="Ohm R."/>
            <person name="Pangilinan J."/>
            <person name="Park H.-J."/>
            <person name="Ramirez L."/>
            <person name="Alfaro M."/>
            <person name="Sun H."/>
            <person name="Tritt A."/>
            <person name="Yoshinaga Y."/>
            <person name="Zwiers L.-H."/>
            <person name="Turgeon B."/>
            <person name="Goodwin S."/>
            <person name="Spatafora J."/>
            <person name="Crous P."/>
            <person name="Grigoriev I."/>
        </authorList>
    </citation>
    <scope>NUCLEOTIDE SEQUENCE</scope>
    <source>
        <strain evidence="1">CBS 690.94</strain>
    </source>
</reference>
<proteinExistence type="predicted"/>
<evidence type="ECO:0000313" key="2">
    <source>
        <dbReference type="Proteomes" id="UP000799764"/>
    </source>
</evidence>
<sequence>MATHGRQRTVSNSGSVDKTAEMCLQISQKNQEQSSLLRLSVEVRFMIYGLLFEQDPKRNWVFSFKGEEWNPPSSPLIISDEDTWHKAPKHQVALFKACRQTQAETRPLIINTEKDAFEFWGFNALDRFAQTYASAQLTSLTFVAEIDDSHSPDLDNFVVLFQNAGFPKLKRMKIVAKDGERDLDYESFSMTL</sequence>
<dbReference type="InterPro" id="IPR038883">
    <property type="entry name" value="AN11006-like"/>
</dbReference>